<keyword evidence="3" id="KW-1185">Reference proteome</keyword>
<dbReference type="Proteomes" id="UP000076798">
    <property type="component" value="Unassembled WGS sequence"/>
</dbReference>
<accession>A0A166EDC6</accession>
<dbReference type="InterPro" id="IPR036684">
    <property type="entry name" value="Ca_lectin_sf"/>
</dbReference>
<feature type="region of interest" description="Disordered" evidence="1">
    <location>
        <begin position="47"/>
        <end position="70"/>
    </location>
</feature>
<dbReference type="EMBL" id="KV428045">
    <property type="protein sequence ID" value="KZT39466.1"/>
    <property type="molecule type" value="Genomic_DNA"/>
</dbReference>
<sequence>MGDDTRVEVGPFTIKAGYSVDVTCTARADWYQRAWVYLKHQASASSTEDEDHEFVGGGKDNGVQETMSTSTDSSVKAWDFAKNTSDRYIYVAIQHSTNKADGTWKNSSVVGPVSVDIGTDTTIGIFTSEDGADKSYDDCIVRVVTKKA</sequence>
<protein>
    <submittedName>
        <fullName evidence="2">Uncharacterized protein</fullName>
    </submittedName>
</protein>
<reference evidence="2 3" key="1">
    <citation type="journal article" date="2016" name="Mol. Biol. Evol.">
        <title>Comparative Genomics of Early-Diverging Mushroom-Forming Fungi Provides Insights into the Origins of Lignocellulose Decay Capabilities.</title>
        <authorList>
            <person name="Nagy L.G."/>
            <person name="Riley R."/>
            <person name="Tritt A."/>
            <person name="Adam C."/>
            <person name="Daum C."/>
            <person name="Floudas D."/>
            <person name="Sun H."/>
            <person name="Yadav J.S."/>
            <person name="Pangilinan J."/>
            <person name="Larsson K.H."/>
            <person name="Matsuura K."/>
            <person name="Barry K."/>
            <person name="Labutti K."/>
            <person name="Kuo R."/>
            <person name="Ohm R.A."/>
            <person name="Bhattacharya S.S."/>
            <person name="Shirouzu T."/>
            <person name="Yoshinaga Y."/>
            <person name="Martin F.M."/>
            <person name="Grigoriev I.V."/>
            <person name="Hibbett D.S."/>
        </authorList>
    </citation>
    <scope>NUCLEOTIDE SEQUENCE [LARGE SCALE GENOMIC DNA]</scope>
    <source>
        <strain evidence="2 3">HHB10207 ss-3</strain>
    </source>
</reference>
<evidence type="ECO:0000313" key="2">
    <source>
        <dbReference type="EMBL" id="KZT39466.1"/>
    </source>
</evidence>
<gene>
    <name evidence="2" type="ORF">SISSUDRAFT_1127975</name>
</gene>
<proteinExistence type="predicted"/>
<evidence type="ECO:0000313" key="3">
    <source>
        <dbReference type="Proteomes" id="UP000076798"/>
    </source>
</evidence>
<evidence type="ECO:0000256" key="1">
    <source>
        <dbReference type="SAM" id="MobiDB-lite"/>
    </source>
</evidence>
<name>A0A166EDC6_9AGAM</name>
<dbReference type="AlphaFoldDB" id="A0A166EDC6"/>
<organism evidence="2 3">
    <name type="scientific">Sistotremastrum suecicum HHB10207 ss-3</name>
    <dbReference type="NCBI Taxonomy" id="1314776"/>
    <lineage>
        <taxon>Eukaryota</taxon>
        <taxon>Fungi</taxon>
        <taxon>Dikarya</taxon>
        <taxon>Basidiomycota</taxon>
        <taxon>Agaricomycotina</taxon>
        <taxon>Agaricomycetes</taxon>
        <taxon>Sistotremastrales</taxon>
        <taxon>Sistotremastraceae</taxon>
        <taxon>Sistotremastrum</taxon>
    </lineage>
</organism>
<dbReference type="Gene3D" id="2.60.120.400">
    <property type="entry name" value="Calcium-mediated lectin"/>
    <property type="match status" value="1"/>
</dbReference>